<accession>A0A814WAC2</accession>
<dbReference type="EMBL" id="CAJOBC010008535">
    <property type="protein sequence ID" value="CAF3964191.1"/>
    <property type="molecule type" value="Genomic_DNA"/>
</dbReference>
<dbReference type="AlphaFoldDB" id="A0A814WAC2"/>
<comment type="caution">
    <text evidence="2">The sequence shown here is derived from an EMBL/GenBank/DDBJ whole genome shotgun (WGS) entry which is preliminary data.</text>
</comment>
<protein>
    <recommendedName>
        <fullName evidence="1">Reverse transcriptase domain-containing protein</fullName>
    </recommendedName>
</protein>
<dbReference type="EMBL" id="CAJNOQ010008534">
    <property type="protein sequence ID" value="CAF1199586.1"/>
    <property type="molecule type" value="Genomic_DNA"/>
</dbReference>
<evidence type="ECO:0000313" key="2">
    <source>
        <dbReference type="EMBL" id="CAF1199586.1"/>
    </source>
</evidence>
<dbReference type="Proteomes" id="UP000663829">
    <property type="component" value="Unassembled WGS sequence"/>
</dbReference>
<dbReference type="OrthoDB" id="425681at2759"/>
<name>A0A814WAC2_9BILA</name>
<dbReference type="SUPFAM" id="SSF56672">
    <property type="entry name" value="DNA/RNA polymerases"/>
    <property type="match status" value="1"/>
</dbReference>
<dbReference type="PANTHER" id="PTHR47027">
    <property type="entry name" value="REVERSE TRANSCRIPTASE DOMAIN-CONTAINING PROTEIN"/>
    <property type="match status" value="1"/>
</dbReference>
<evidence type="ECO:0000313" key="3">
    <source>
        <dbReference type="EMBL" id="CAF3964191.1"/>
    </source>
</evidence>
<evidence type="ECO:0000313" key="4">
    <source>
        <dbReference type="Proteomes" id="UP000663829"/>
    </source>
</evidence>
<dbReference type="Pfam" id="PF00078">
    <property type="entry name" value="RVT_1"/>
    <property type="match status" value="1"/>
</dbReference>
<dbReference type="PANTHER" id="PTHR47027:SF8">
    <property type="entry name" value="RIBONUCLEASE H"/>
    <property type="match status" value="1"/>
</dbReference>
<feature type="domain" description="Reverse transcriptase" evidence="1">
    <location>
        <begin position="117"/>
        <end position="388"/>
    </location>
</feature>
<dbReference type="InterPro" id="IPR000477">
    <property type="entry name" value="RT_dom"/>
</dbReference>
<gene>
    <name evidence="2" type="ORF">GPM918_LOCUS23650</name>
    <name evidence="3" type="ORF">SRO942_LOCUS23649</name>
</gene>
<keyword evidence="4" id="KW-1185">Reference proteome</keyword>
<dbReference type="Proteomes" id="UP000681722">
    <property type="component" value="Unassembled WGS sequence"/>
</dbReference>
<organism evidence="2 4">
    <name type="scientific">Didymodactylos carnosus</name>
    <dbReference type="NCBI Taxonomy" id="1234261"/>
    <lineage>
        <taxon>Eukaryota</taxon>
        <taxon>Metazoa</taxon>
        <taxon>Spiralia</taxon>
        <taxon>Gnathifera</taxon>
        <taxon>Rotifera</taxon>
        <taxon>Eurotatoria</taxon>
        <taxon>Bdelloidea</taxon>
        <taxon>Philodinida</taxon>
        <taxon>Philodinidae</taxon>
        <taxon>Didymodactylos</taxon>
    </lineage>
</organism>
<proteinExistence type="predicted"/>
<dbReference type="InterPro" id="IPR043502">
    <property type="entry name" value="DNA/RNA_pol_sf"/>
</dbReference>
<reference evidence="2" key="1">
    <citation type="submission" date="2021-02" db="EMBL/GenBank/DDBJ databases">
        <authorList>
            <person name="Nowell W R."/>
        </authorList>
    </citation>
    <scope>NUCLEOTIDE SEQUENCE</scope>
</reference>
<dbReference type="CDD" id="cd01650">
    <property type="entry name" value="RT_nLTR_like"/>
    <property type="match status" value="1"/>
</dbReference>
<dbReference type="PROSITE" id="PS50878">
    <property type="entry name" value="RT_POL"/>
    <property type="match status" value="1"/>
</dbReference>
<sequence length="396" mass="45267">MVKKLTGSKKVQRNIHTIKNKDGALLTDPKLVRQRWKEYIEELYDKDGKPTEEEIFLESEMDVEVDNVGPGILEDEIEAAISQMKDKKAEGIDEIPAELLKKLEGSAKKELIRICQDMYEKGEWPRDFTKAIIVTMEKKPNATEYADHRTLSLIPHASKIMLKVLAKRLEAKTQYFIGKTQFGFRRGCETKEAIGVMRMLYERCLEHGLDVFICFVDFEKAFDRVNWKKLMEILKKIGVDWKDRRLIKNLYLNQEAIVRVADGMSEPAVIGRGVRQGCLLSPLLFSIYAEMMMIEAMEDVSAGIKVGGKLLKDVRFADEQAMVASSEEDLQKLMDSLVKSSEKFDMKINVKKTKTMVISRQCGKLVNIIINGQTVEQVTKFRYLGALITEDGKMCC</sequence>
<evidence type="ECO:0000259" key="1">
    <source>
        <dbReference type="PROSITE" id="PS50878"/>
    </source>
</evidence>